<comment type="caution">
    <text evidence="2">The sequence shown here is derived from an EMBL/GenBank/DDBJ whole genome shotgun (WGS) entry which is preliminary data.</text>
</comment>
<sequence length="219" mass="22257">MAFPALAIAVSSTSSTFRRDLLDLGLASETAEHGLLRLVFGASPSRAKALPGGWVPSVAAALVHYGLSMSRVVGLLGLVFAAGLGTGATSLAGLALGGLLLVGSALVHELGHVVAYRLAGGPGAPAIAVAKGMKCHLVRRRLSPRRDLLVAAAGPLAPGLLVLPAVPLVWIAPLAFAAWIAIALGHALCALCPVGDGLTIWVALAQLRRERRAAADTRT</sequence>
<keyword evidence="3" id="KW-1185">Reference proteome</keyword>
<accession>A0ABU5T4N8</accession>
<organism evidence="2 3">
    <name type="scientific">Sinomonas terricola</name>
    <dbReference type="NCBI Taxonomy" id="3110330"/>
    <lineage>
        <taxon>Bacteria</taxon>
        <taxon>Bacillati</taxon>
        <taxon>Actinomycetota</taxon>
        <taxon>Actinomycetes</taxon>
        <taxon>Micrococcales</taxon>
        <taxon>Micrococcaceae</taxon>
        <taxon>Sinomonas</taxon>
    </lineage>
</organism>
<proteinExistence type="predicted"/>
<evidence type="ECO:0000313" key="3">
    <source>
        <dbReference type="Proteomes" id="UP001304769"/>
    </source>
</evidence>
<dbReference type="RefSeq" id="WP_323278469.1">
    <property type="nucleotide sequence ID" value="NZ_JAYGGQ010000004.1"/>
</dbReference>
<keyword evidence="1" id="KW-0472">Membrane</keyword>
<feature type="transmembrane region" description="Helical" evidence="1">
    <location>
        <begin position="148"/>
        <end position="170"/>
    </location>
</feature>
<protein>
    <recommendedName>
        <fullName evidence="4">DUF3267 domain-containing protein</fullName>
    </recommendedName>
</protein>
<dbReference type="EMBL" id="JAYGGQ010000004">
    <property type="protein sequence ID" value="MEA5454629.1"/>
    <property type="molecule type" value="Genomic_DNA"/>
</dbReference>
<dbReference type="Proteomes" id="UP001304769">
    <property type="component" value="Unassembled WGS sequence"/>
</dbReference>
<evidence type="ECO:0000256" key="1">
    <source>
        <dbReference type="SAM" id="Phobius"/>
    </source>
</evidence>
<feature type="transmembrane region" description="Helical" evidence="1">
    <location>
        <begin position="72"/>
        <end position="102"/>
    </location>
</feature>
<feature type="transmembrane region" description="Helical" evidence="1">
    <location>
        <begin position="176"/>
        <end position="204"/>
    </location>
</feature>
<gene>
    <name evidence="2" type="ORF">SPF06_07830</name>
</gene>
<name>A0ABU5T4N8_9MICC</name>
<evidence type="ECO:0000313" key="2">
    <source>
        <dbReference type="EMBL" id="MEA5454629.1"/>
    </source>
</evidence>
<evidence type="ECO:0008006" key="4">
    <source>
        <dbReference type="Google" id="ProtNLM"/>
    </source>
</evidence>
<keyword evidence="1" id="KW-1133">Transmembrane helix</keyword>
<keyword evidence="1" id="KW-0812">Transmembrane</keyword>
<reference evidence="2 3" key="1">
    <citation type="submission" date="2023-12" db="EMBL/GenBank/DDBJ databases">
        <title>Sinomonas terricola sp. nov, isolated from litchi orchard soil in Guangdong, PR China.</title>
        <authorList>
            <person name="Jiaxin W."/>
            <person name="Yang Z."/>
            <person name="Honghui Z."/>
        </authorList>
    </citation>
    <scope>NUCLEOTIDE SEQUENCE [LARGE SCALE GENOMIC DNA]</scope>
    <source>
        <strain evidence="2 3">JGH33</strain>
    </source>
</reference>